<evidence type="ECO:0000313" key="18">
    <source>
        <dbReference type="RefSeq" id="XP_026285604.1"/>
    </source>
</evidence>
<feature type="region of interest" description="Disordered" evidence="12">
    <location>
        <begin position="239"/>
        <end position="260"/>
    </location>
</feature>
<feature type="compositionally biased region" description="Acidic residues" evidence="12">
    <location>
        <begin position="458"/>
        <end position="486"/>
    </location>
</feature>
<evidence type="ECO:0000313" key="19">
    <source>
        <dbReference type="RefSeq" id="XP_026285612.1"/>
    </source>
</evidence>
<evidence type="ECO:0000256" key="5">
    <source>
        <dbReference type="ARBA" id="ARBA00022771"/>
    </source>
</evidence>
<dbReference type="InterPro" id="IPR006612">
    <property type="entry name" value="THAP_Znf"/>
</dbReference>
<dbReference type="SMART" id="SM00692">
    <property type="entry name" value="DM3"/>
    <property type="match status" value="1"/>
</dbReference>
<dbReference type="Pfam" id="PF00096">
    <property type="entry name" value="zf-C2H2"/>
    <property type="match status" value="7"/>
</dbReference>
<feature type="domain" description="C2H2-type" evidence="14">
    <location>
        <begin position="983"/>
        <end position="1010"/>
    </location>
</feature>
<dbReference type="GO" id="GO:0008270">
    <property type="term" value="F:zinc ion binding"/>
    <property type="evidence" value="ECO:0007669"/>
    <property type="project" value="UniProtKB-UniRule"/>
</dbReference>
<dbReference type="PROSITE" id="PS00028">
    <property type="entry name" value="ZINC_FINGER_C2H2_1"/>
    <property type="match status" value="15"/>
</dbReference>
<dbReference type="FunFam" id="3.30.160.60:FF:000100">
    <property type="entry name" value="Zinc finger 45-like"/>
    <property type="match status" value="2"/>
</dbReference>
<dbReference type="GO" id="GO:0000977">
    <property type="term" value="F:RNA polymerase II transcription regulatory region sequence-specific DNA binding"/>
    <property type="evidence" value="ECO:0007669"/>
    <property type="project" value="TreeGrafter"/>
</dbReference>
<dbReference type="FunFam" id="3.30.160.60:FF:000182">
    <property type="entry name" value="zinc finger protein 366"/>
    <property type="match status" value="1"/>
</dbReference>
<keyword evidence="4" id="KW-0677">Repeat</keyword>
<feature type="domain" description="C2H2-type" evidence="14">
    <location>
        <begin position="628"/>
        <end position="658"/>
    </location>
</feature>
<feature type="domain" description="C2H2-type" evidence="14">
    <location>
        <begin position="745"/>
        <end position="772"/>
    </location>
</feature>
<dbReference type="RefSeq" id="XP_026285604.1">
    <property type="nucleotide sequence ID" value="XM_026429819.2"/>
</dbReference>
<feature type="domain" description="C2H2-type" evidence="14">
    <location>
        <begin position="1011"/>
        <end position="1038"/>
    </location>
</feature>
<dbReference type="Pfam" id="PF13912">
    <property type="entry name" value="zf-C2H2_6"/>
    <property type="match status" value="1"/>
</dbReference>
<evidence type="ECO:0000256" key="12">
    <source>
        <dbReference type="SAM" id="MobiDB-lite"/>
    </source>
</evidence>
<dbReference type="GO" id="GO:0000981">
    <property type="term" value="F:DNA-binding transcription factor activity, RNA polymerase II-specific"/>
    <property type="evidence" value="ECO:0007669"/>
    <property type="project" value="TreeGrafter"/>
</dbReference>
<dbReference type="Gene3D" id="3.30.160.60">
    <property type="entry name" value="Classic Zinc Finger"/>
    <property type="match status" value="12"/>
</dbReference>
<dbReference type="Gene3D" id="3.40.1800.20">
    <property type="match status" value="1"/>
</dbReference>
<dbReference type="Pfam" id="PF05485">
    <property type="entry name" value="THAP"/>
    <property type="match status" value="1"/>
</dbReference>
<dbReference type="FunFam" id="3.30.160.60:FF:002343">
    <property type="entry name" value="Zinc finger protein 33A"/>
    <property type="match status" value="1"/>
</dbReference>
<feature type="domain" description="C2H2-type" evidence="14">
    <location>
        <begin position="848"/>
        <end position="876"/>
    </location>
</feature>
<feature type="binding site" evidence="11">
    <location>
        <position position="316"/>
    </location>
    <ligand>
        <name>Zn(2+)</name>
        <dbReference type="ChEBI" id="CHEBI:29105"/>
    </ligand>
</feature>
<dbReference type="GO" id="GO:0005634">
    <property type="term" value="C:nucleus"/>
    <property type="evidence" value="ECO:0007669"/>
    <property type="project" value="UniProtKB-SubCell"/>
</dbReference>
<feature type="domain" description="Ubiquitin-like" evidence="13">
    <location>
        <begin position="1"/>
        <end position="59"/>
    </location>
</feature>
<dbReference type="SMART" id="SM00868">
    <property type="entry name" value="zf-AD"/>
    <property type="match status" value="1"/>
</dbReference>
<dbReference type="PANTHER" id="PTHR24381">
    <property type="entry name" value="ZINC FINGER PROTEIN"/>
    <property type="match status" value="1"/>
</dbReference>
<feature type="domain" description="C2H2-type" evidence="14">
    <location>
        <begin position="1039"/>
        <end position="1066"/>
    </location>
</feature>
<evidence type="ECO:0000259" key="14">
    <source>
        <dbReference type="PROSITE" id="PS50157"/>
    </source>
</evidence>
<dbReference type="InterPro" id="IPR000626">
    <property type="entry name" value="Ubiquitin-like_dom"/>
</dbReference>
<gene>
    <name evidence="18 19" type="primary">LOC113211451</name>
</gene>
<feature type="domain" description="C2H2-type" evidence="14">
    <location>
        <begin position="811"/>
        <end position="833"/>
    </location>
</feature>
<evidence type="ECO:0000313" key="17">
    <source>
        <dbReference type="Proteomes" id="UP000504606"/>
    </source>
</evidence>
<dbReference type="GeneID" id="113211451"/>
<name>A0A6J1SXM5_FRAOC</name>
<evidence type="ECO:0000256" key="4">
    <source>
        <dbReference type="ARBA" id="ARBA00022737"/>
    </source>
</evidence>
<dbReference type="OrthoDB" id="3437960at2759"/>
<evidence type="ECO:0000256" key="8">
    <source>
        <dbReference type="ARBA" id="ARBA00023242"/>
    </source>
</evidence>
<dbReference type="Pfam" id="PF00240">
    <property type="entry name" value="ubiquitin"/>
    <property type="match status" value="1"/>
</dbReference>
<dbReference type="Gene3D" id="3.10.20.90">
    <property type="entry name" value="Phosphatidylinositol 3-kinase Catalytic Subunit, Chain A, domain 1"/>
    <property type="match status" value="1"/>
</dbReference>
<evidence type="ECO:0000256" key="1">
    <source>
        <dbReference type="ARBA" id="ARBA00004123"/>
    </source>
</evidence>
<evidence type="ECO:0000256" key="9">
    <source>
        <dbReference type="PROSITE-ProRule" id="PRU00042"/>
    </source>
</evidence>
<feature type="domain" description="C2H2-type" evidence="14">
    <location>
        <begin position="688"/>
        <end position="716"/>
    </location>
</feature>
<evidence type="ECO:0000256" key="6">
    <source>
        <dbReference type="ARBA" id="ARBA00022833"/>
    </source>
</evidence>
<dbReference type="PROSITE" id="PS51915">
    <property type="entry name" value="ZAD"/>
    <property type="match status" value="1"/>
</dbReference>
<dbReference type="SMART" id="SM00980">
    <property type="entry name" value="THAP"/>
    <property type="match status" value="1"/>
</dbReference>
<comment type="similarity">
    <text evidence="2">Belongs to the krueppel C2H2-type zinc-finger protein family.</text>
</comment>
<keyword evidence="17" id="KW-1185">Reference proteome</keyword>
<dbReference type="InterPro" id="IPR036236">
    <property type="entry name" value="Znf_C2H2_sf"/>
</dbReference>
<dbReference type="SUPFAM" id="SSF57716">
    <property type="entry name" value="Glucocorticoid receptor-like (DNA-binding domain)"/>
    <property type="match status" value="2"/>
</dbReference>
<sequence length="1122" mass="128031">MKVVLKSVSGESITVQVHAQDTVGDLKNRIQTQMGIPFDFNQLKIQGKPLTDDTLVVEYFSPAADKKTREPVPDQGRWDIPPLECAVPGCGNSKSSTPDRSFFRFPIHTANRCQHWVVACRRTDLIDKAPAFLNHHYAICSDHFALDQFTNASRKVLKRKAIPSIFTWHSEESNEFITPDALHSDSIQINESTPVMVKMEPVDVGTSSPITLLSADMPVVSMDVSGSVSAENIMGDIISDDEEDDDEGMDAEDEFELDDDSDTIHPGLLCRLCANTVSDPVYIFSENGKDLELAAKINICLPVTVKRTDPLPKQLCVDCKSKLDEYHEFAEVCVQAEEKLRLLTKKKNFKVLKRGTKETTGVVPNAHTPLHNENDQNGADENDLQSKSSKAPTSLRLVGSDYCCPLCVEGSMTQDVDSEPDVEFDGMHQKRELVRAFRRKARHLRNAPGLMPGMKIEDSEEEEEDFDEDDDSSETTEAEGDGEGSQEADGIIAELNTTAGVYATFVGNTDDLWNDDDDKSDLGTECSYPMSDSENLASIPEEMEIQMQLEDGRHEVIQIERDTICRHCGEPFPALEPALEHSKVHADVNSNPCALCDLAFESIEDLLEHFKEHREEELNRRRRALNRLQCETCGRRFNKETTMEKHQCAVVAKSKEKRAFRCLQCKKAYTSEDRLLFHQQFHDGAPANLCIPCGKMFETESALYHHSRSVHQREKPFVCETCGKRFHSNARLKTHMNFHTGDRPFPCKMCDKKFMDKDTLMSHMVVHMNVKPYQCEHCGTYCGRKHLLKKHLALFHGEQINKKRTPSLIHYECKICQETFTTSSEVVLHRTRHWVVQEGQAVDPSKVHICEYCGDVFSHGNSLGKHRREMHPDEQPYVCSICGSTAGTLYEAREHRRTHTNQEDISEPEVGKKKRRKHSLIPKLYFCDECGKGFMSERPYQKHLRSHQARQEKNLMCQVCHKKFAEKQRLLEHMQIHTGIKPYECSVCGRRFSQTSSMYTHALIHTGEKPHSCDLCGRGFRIKADRDNHRRTHTGEKPYKCEWCGQQFRTGQVYYQHRMIHTGERRFPCDVCGKAFKRSHTLVVHKRIHTGEKPNICDICGKCFRQRSDMRKHRNLHGTTQS</sequence>
<evidence type="ECO:0000259" key="15">
    <source>
        <dbReference type="PROSITE" id="PS50950"/>
    </source>
</evidence>
<dbReference type="SUPFAM" id="SSF54236">
    <property type="entry name" value="Ubiquitin-like"/>
    <property type="match status" value="1"/>
</dbReference>
<dbReference type="FunFam" id="3.30.160.60:FF:000634">
    <property type="entry name" value="Zinc finger X-chromosomal protein"/>
    <property type="match status" value="1"/>
</dbReference>
<dbReference type="KEGG" id="foc:113211451"/>
<feature type="binding site" evidence="11">
    <location>
        <position position="273"/>
    </location>
    <ligand>
        <name>Zn(2+)</name>
        <dbReference type="ChEBI" id="CHEBI:29105"/>
    </ligand>
</feature>
<evidence type="ECO:0000256" key="3">
    <source>
        <dbReference type="ARBA" id="ARBA00022723"/>
    </source>
</evidence>
<evidence type="ECO:0000256" key="10">
    <source>
        <dbReference type="PROSITE-ProRule" id="PRU00309"/>
    </source>
</evidence>
<dbReference type="SMART" id="SM00355">
    <property type="entry name" value="ZnF_C2H2"/>
    <property type="match status" value="18"/>
</dbReference>
<keyword evidence="3 11" id="KW-0479">Metal-binding</keyword>
<dbReference type="FunFam" id="3.30.160.60:FF:000557">
    <property type="entry name" value="zinc finger and SCAN domain-containing protein 29"/>
    <property type="match status" value="1"/>
</dbReference>
<feature type="domain" description="C2H2-type" evidence="14">
    <location>
        <begin position="660"/>
        <end position="687"/>
    </location>
</feature>
<organism evidence="17 19">
    <name type="scientific">Frankliniella occidentalis</name>
    <name type="common">Western flower thrips</name>
    <name type="synonym">Euthrips occidentalis</name>
    <dbReference type="NCBI Taxonomy" id="133901"/>
    <lineage>
        <taxon>Eukaryota</taxon>
        <taxon>Metazoa</taxon>
        <taxon>Ecdysozoa</taxon>
        <taxon>Arthropoda</taxon>
        <taxon>Hexapoda</taxon>
        <taxon>Insecta</taxon>
        <taxon>Pterygota</taxon>
        <taxon>Neoptera</taxon>
        <taxon>Paraneoptera</taxon>
        <taxon>Thysanoptera</taxon>
        <taxon>Terebrantia</taxon>
        <taxon>Thripoidea</taxon>
        <taxon>Thripidae</taxon>
        <taxon>Frankliniella</taxon>
    </lineage>
</organism>
<dbReference type="PROSITE" id="PS50157">
    <property type="entry name" value="ZINC_FINGER_C2H2_2"/>
    <property type="match status" value="15"/>
</dbReference>
<evidence type="ECO:0000256" key="2">
    <source>
        <dbReference type="ARBA" id="ARBA00006991"/>
    </source>
</evidence>
<feature type="domain" description="C2H2-type" evidence="14">
    <location>
        <begin position="955"/>
        <end position="982"/>
    </location>
</feature>
<accession>A0A6J1SXM5</accession>
<dbReference type="InterPro" id="IPR029071">
    <property type="entry name" value="Ubiquitin-like_domsf"/>
</dbReference>
<dbReference type="InterPro" id="IPR013087">
    <property type="entry name" value="Znf_C2H2_type"/>
</dbReference>
<feature type="domain" description="THAP-type" evidence="15">
    <location>
        <begin position="80"/>
        <end position="166"/>
    </location>
</feature>
<feature type="domain" description="C2H2-type" evidence="14">
    <location>
        <begin position="1067"/>
        <end position="1094"/>
    </location>
</feature>
<dbReference type="PROSITE" id="PS50053">
    <property type="entry name" value="UBIQUITIN_2"/>
    <property type="match status" value="1"/>
</dbReference>
<protein>
    <submittedName>
        <fullName evidence="18 19">Zinc finger protein 484</fullName>
    </submittedName>
</protein>
<feature type="region of interest" description="Disordered" evidence="12">
    <location>
        <begin position="360"/>
        <end position="391"/>
    </location>
</feature>
<feature type="domain" description="C2H2-type" evidence="14">
    <location>
        <begin position="717"/>
        <end position="744"/>
    </location>
</feature>
<dbReference type="SUPFAM" id="SSF57667">
    <property type="entry name" value="beta-beta-alpha zinc fingers"/>
    <property type="match status" value="10"/>
</dbReference>
<evidence type="ECO:0000256" key="7">
    <source>
        <dbReference type="ARBA" id="ARBA00023125"/>
    </source>
</evidence>
<feature type="domain" description="C2H2-type" evidence="14">
    <location>
        <begin position="1095"/>
        <end position="1122"/>
    </location>
</feature>
<feature type="domain" description="ZAD" evidence="16">
    <location>
        <begin position="268"/>
        <end position="343"/>
    </location>
</feature>
<keyword evidence="7 10" id="KW-0238">DNA-binding</keyword>
<keyword evidence="5 9" id="KW-0863">Zinc-finger</keyword>
<proteinExistence type="inferred from homology"/>
<dbReference type="AlphaFoldDB" id="A0A6J1SXM5"/>
<keyword evidence="6 11" id="KW-0862">Zinc</keyword>
<feature type="binding site" evidence="11">
    <location>
        <position position="319"/>
    </location>
    <ligand>
        <name>Zn(2+)</name>
        <dbReference type="ChEBI" id="CHEBI:29105"/>
    </ligand>
</feature>
<feature type="region of interest" description="Disordered" evidence="12">
    <location>
        <begin position="445"/>
        <end position="488"/>
    </location>
</feature>
<feature type="domain" description="C2H2-type" evidence="14">
    <location>
        <begin position="877"/>
        <end position="904"/>
    </location>
</feature>
<evidence type="ECO:0000259" key="13">
    <source>
        <dbReference type="PROSITE" id="PS50053"/>
    </source>
</evidence>
<reference evidence="18 19" key="1">
    <citation type="submission" date="2025-04" db="UniProtKB">
        <authorList>
            <consortium name="RefSeq"/>
        </authorList>
    </citation>
    <scope>IDENTIFICATION</scope>
    <source>
        <tissue evidence="18 19">Whole organism</tissue>
    </source>
</reference>
<dbReference type="CDD" id="cd17039">
    <property type="entry name" value="Ubl_ubiquitin_like"/>
    <property type="match status" value="1"/>
</dbReference>
<dbReference type="Proteomes" id="UP000504606">
    <property type="component" value="Unplaced"/>
</dbReference>
<feature type="domain" description="C2H2-type" evidence="14">
    <location>
        <begin position="925"/>
        <end position="952"/>
    </location>
</feature>
<dbReference type="PANTHER" id="PTHR24381:SF450">
    <property type="entry name" value="GASTRULA ZINC FINGER PROTEIN XLCGF26.1-LIKE-RELATED"/>
    <property type="match status" value="1"/>
</dbReference>
<dbReference type="InterPro" id="IPR012934">
    <property type="entry name" value="Znf_AD"/>
</dbReference>
<dbReference type="PROSITE" id="PS50950">
    <property type="entry name" value="ZF_THAP"/>
    <property type="match status" value="1"/>
</dbReference>
<comment type="subcellular location">
    <subcellularLocation>
        <location evidence="1">Nucleus</location>
    </subcellularLocation>
</comment>
<dbReference type="RefSeq" id="XP_026285612.1">
    <property type="nucleotide sequence ID" value="XM_026429827.2"/>
</dbReference>
<feature type="binding site" evidence="11">
    <location>
        <position position="270"/>
    </location>
    <ligand>
        <name>Zn(2+)</name>
        <dbReference type="ChEBI" id="CHEBI:29105"/>
    </ligand>
</feature>
<dbReference type="Pfam" id="PF07776">
    <property type="entry name" value="zf-AD"/>
    <property type="match status" value="1"/>
</dbReference>
<keyword evidence="8" id="KW-0539">Nucleus</keyword>
<evidence type="ECO:0000259" key="16">
    <source>
        <dbReference type="PROSITE" id="PS51915"/>
    </source>
</evidence>
<dbReference type="FunFam" id="3.30.160.60:FF:001498">
    <property type="entry name" value="Zinc finger protein 404"/>
    <property type="match status" value="1"/>
</dbReference>
<evidence type="ECO:0000256" key="11">
    <source>
        <dbReference type="PROSITE-ProRule" id="PRU01263"/>
    </source>
</evidence>